<dbReference type="EMBL" id="KY963370">
    <property type="protein sequence ID" value="ARW58499.1"/>
    <property type="molecule type" value="Genomic_DNA"/>
</dbReference>
<name>A0A288WFZ5_9CAUD</name>
<keyword evidence="1" id="KW-0812">Transmembrane</keyword>
<evidence type="ECO:0000313" key="2">
    <source>
        <dbReference type="EMBL" id="ARW58499.1"/>
    </source>
</evidence>
<evidence type="ECO:0000256" key="1">
    <source>
        <dbReference type="SAM" id="Phobius"/>
    </source>
</evidence>
<dbReference type="Proteomes" id="UP000226363">
    <property type="component" value="Segment"/>
</dbReference>
<sequence>MECSVQALLFFRLQNKDFVNEFIKLSPLVKSHIYYYGLLFIILGGAPWSGALFNTDQIRILFNFYSFFCLF</sequence>
<proteinExistence type="predicted"/>
<reference evidence="2 3" key="1">
    <citation type="submission" date="2017-04" db="EMBL/GenBank/DDBJ databases">
        <title>Bacillus anthracis phage Complete Genome.</title>
        <authorList>
            <person name="Alkalay S."/>
            <person name="Coppenhagen-Glazer S."/>
            <person name="Hazan R."/>
        </authorList>
    </citation>
    <scope>NUCLEOTIDE SEQUENCE [LARGE SCALE GENOMIC DNA]</scope>
</reference>
<keyword evidence="1" id="KW-0472">Membrane</keyword>
<dbReference type="GeneID" id="79587095"/>
<keyword evidence="3" id="KW-1185">Reference proteome</keyword>
<keyword evidence="1" id="KW-1133">Transmembrane helix</keyword>
<feature type="transmembrane region" description="Helical" evidence="1">
    <location>
        <begin position="33"/>
        <end position="53"/>
    </location>
</feature>
<accession>A0A288WFZ5</accession>
<organism evidence="2 3">
    <name type="scientific">Bacillus phage Negev_SA</name>
    <dbReference type="NCBI Taxonomy" id="1983579"/>
    <lineage>
        <taxon>Viruses</taxon>
        <taxon>Duplodnaviria</taxon>
        <taxon>Heunggongvirae</taxon>
        <taxon>Uroviricota</taxon>
        <taxon>Caudoviricetes</taxon>
        <taxon>Wbetavirus</taxon>
        <taxon>Wbetavirus negev</taxon>
    </lineage>
</organism>
<dbReference type="KEGG" id="vg:79587095"/>
<evidence type="ECO:0000313" key="3">
    <source>
        <dbReference type="Proteomes" id="UP000226363"/>
    </source>
</evidence>
<dbReference type="RefSeq" id="YP_010739702.1">
    <property type="nucleotide sequence ID" value="NC_073044.1"/>
</dbReference>
<protein>
    <submittedName>
        <fullName evidence="2">Uncharacterized protein</fullName>
    </submittedName>
</protein>